<feature type="domain" description="DUF4440" evidence="1">
    <location>
        <begin position="37"/>
        <end position="149"/>
    </location>
</feature>
<dbReference type="SUPFAM" id="SSF54427">
    <property type="entry name" value="NTF2-like"/>
    <property type="match status" value="1"/>
</dbReference>
<name>A0ABT0RSL4_9SPHN</name>
<dbReference type="EMBL" id="JAMGBA010000001">
    <property type="protein sequence ID" value="MCL6697990.1"/>
    <property type="molecule type" value="Genomic_DNA"/>
</dbReference>
<evidence type="ECO:0000313" key="2">
    <source>
        <dbReference type="EMBL" id="MCL6697990.1"/>
    </source>
</evidence>
<sequence length="168" mass="17721">MMKAPFLIAAAVFGLSACKPAEQKAAKVDLAAEEQALRAKESAWMEAYNKHDAKVLTGQYEDDASLAANGTALMTDAVGRGIFLEGMATDPALKVDFASDRVIVAASGDLASSRGHYTMTYTDPVTKQPKTETGNYLTVYRKVADGSWKAVEDFTTPGPAVAAAPAAQ</sequence>
<comment type="caution">
    <text evidence="2">The sequence shown here is derived from an EMBL/GenBank/DDBJ whole genome shotgun (WGS) entry which is preliminary data.</text>
</comment>
<dbReference type="Pfam" id="PF14534">
    <property type="entry name" value="DUF4440"/>
    <property type="match status" value="1"/>
</dbReference>
<evidence type="ECO:0000259" key="1">
    <source>
        <dbReference type="Pfam" id="PF14534"/>
    </source>
</evidence>
<keyword evidence="3" id="KW-1185">Reference proteome</keyword>
<evidence type="ECO:0000313" key="3">
    <source>
        <dbReference type="Proteomes" id="UP001203410"/>
    </source>
</evidence>
<dbReference type="InterPro" id="IPR032710">
    <property type="entry name" value="NTF2-like_dom_sf"/>
</dbReference>
<protein>
    <submittedName>
        <fullName evidence="2">Nuclear transport factor 2 family protein</fullName>
    </submittedName>
</protein>
<reference evidence="2 3" key="1">
    <citation type="submission" date="2022-05" db="EMBL/GenBank/DDBJ databases">
        <authorList>
            <person name="Jo J.-H."/>
            <person name="Im W.-T."/>
        </authorList>
    </citation>
    <scope>NUCLEOTIDE SEQUENCE [LARGE SCALE GENOMIC DNA]</scope>
    <source>
        <strain evidence="2 3">NSE70-1</strain>
    </source>
</reference>
<dbReference type="Proteomes" id="UP001203410">
    <property type="component" value="Unassembled WGS sequence"/>
</dbReference>
<dbReference type="RefSeq" id="WP_249903336.1">
    <property type="nucleotide sequence ID" value="NZ_JAMGBA010000001.1"/>
</dbReference>
<gene>
    <name evidence="2" type="ORF">LZ496_04215</name>
</gene>
<accession>A0ABT0RSL4</accession>
<dbReference type="PROSITE" id="PS51257">
    <property type="entry name" value="PROKAR_LIPOPROTEIN"/>
    <property type="match status" value="1"/>
</dbReference>
<organism evidence="2 3">
    <name type="scientific">Sphingomonas caseinilyticus</name>
    <dbReference type="NCBI Taxonomy" id="2908205"/>
    <lineage>
        <taxon>Bacteria</taxon>
        <taxon>Pseudomonadati</taxon>
        <taxon>Pseudomonadota</taxon>
        <taxon>Alphaproteobacteria</taxon>
        <taxon>Sphingomonadales</taxon>
        <taxon>Sphingomonadaceae</taxon>
        <taxon>Sphingomonas</taxon>
    </lineage>
</organism>
<proteinExistence type="predicted"/>
<dbReference type="InterPro" id="IPR027843">
    <property type="entry name" value="DUF4440"/>
</dbReference>
<dbReference type="Gene3D" id="3.10.450.50">
    <property type="match status" value="1"/>
</dbReference>